<dbReference type="PANTHER" id="PTHR43318">
    <property type="entry name" value="UDP-N-ACETYLGLUCOSAMINE 4,6-DEHYDRATASE"/>
    <property type="match status" value="1"/>
</dbReference>
<dbReference type="PANTHER" id="PTHR43318:SF1">
    <property type="entry name" value="POLYSACCHARIDE BIOSYNTHESIS PROTEIN EPSC-RELATED"/>
    <property type="match status" value="1"/>
</dbReference>
<dbReference type="InterPro" id="IPR036291">
    <property type="entry name" value="NAD(P)-bd_dom_sf"/>
</dbReference>
<dbReference type="InterPro" id="IPR003869">
    <property type="entry name" value="Polysac_CapD-like"/>
</dbReference>
<dbReference type="Proteomes" id="UP000178893">
    <property type="component" value="Unassembled WGS sequence"/>
</dbReference>
<dbReference type="InterPro" id="IPR051203">
    <property type="entry name" value="Polysaccharide_Synthase-Rel"/>
</dbReference>
<protein>
    <recommendedName>
        <fullName evidence="2">Polysaccharide biosynthesis protein CapD-like domain-containing protein</fullName>
    </recommendedName>
</protein>
<dbReference type="EMBL" id="MHLW01000026">
    <property type="protein sequence ID" value="OGZ17789.1"/>
    <property type="molecule type" value="Genomic_DNA"/>
</dbReference>
<dbReference type="AlphaFoldDB" id="A0A1G2DVY0"/>
<reference evidence="3 4" key="1">
    <citation type="journal article" date="2016" name="Nat. Commun.">
        <title>Thousands of microbial genomes shed light on interconnected biogeochemical processes in an aquifer system.</title>
        <authorList>
            <person name="Anantharaman K."/>
            <person name="Brown C.T."/>
            <person name="Hug L.A."/>
            <person name="Sharon I."/>
            <person name="Castelle C.J."/>
            <person name="Probst A.J."/>
            <person name="Thomas B.C."/>
            <person name="Singh A."/>
            <person name="Wilkins M.J."/>
            <person name="Karaoz U."/>
            <person name="Brodie E.L."/>
            <person name="Williams K.H."/>
            <person name="Hubbard S.S."/>
            <person name="Banfield J.F."/>
        </authorList>
    </citation>
    <scope>NUCLEOTIDE SEQUENCE [LARGE SCALE GENOMIC DNA]</scope>
</reference>
<evidence type="ECO:0000313" key="4">
    <source>
        <dbReference type="Proteomes" id="UP000178893"/>
    </source>
</evidence>
<evidence type="ECO:0000259" key="2">
    <source>
        <dbReference type="Pfam" id="PF02719"/>
    </source>
</evidence>
<dbReference type="SUPFAM" id="SSF51735">
    <property type="entry name" value="NAD(P)-binding Rossmann-fold domains"/>
    <property type="match status" value="2"/>
</dbReference>
<feature type="domain" description="Polysaccharide biosynthesis protein CapD-like" evidence="2">
    <location>
        <begin position="146"/>
        <end position="428"/>
    </location>
</feature>
<dbReference type="CDD" id="cd05237">
    <property type="entry name" value="UDP_invert_4-6DH_SDR_e"/>
    <property type="match status" value="1"/>
</dbReference>
<gene>
    <name evidence="3" type="ORF">A2V72_01985</name>
</gene>
<dbReference type="Pfam" id="PF02719">
    <property type="entry name" value="Polysacc_synt_2"/>
    <property type="match status" value="1"/>
</dbReference>
<accession>A0A1G2DVY0</accession>
<evidence type="ECO:0000313" key="3">
    <source>
        <dbReference type="EMBL" id="OGZ17789.1"/>
    </source>
</evidence>
<sequence length="473" mass="53309">MNKSSKIFIIGAGDAAQKLLKVLRKTDSSYQIVGFVDDDKDKIGKQIAGIKILGPISDLPRLIKENQVQELFIAIPSAQSQLIRKVVGIAQQENLKSKIIPRTIDIIRGLVRFEQVRDIKPQDFLGRPVVKHDLTIASEKVKDKIVLITGAAGSIGSELAKQMAILKPKKLICFDWCENGIFELKFKLKQYGFSEIKYIIGNIQDKIKVDQVIAEQGPDVIFHAAAYKHVPLMEENIEEAVKNNVIGTENLAETAIKYKVKDFILISSDKAINPSSVMGATKRITEKLMYVCANKNSTRFTGVRFGNVLLSNGSVIPLFEEQIRKGGPITITDPEMVRYFMTIEEAVQLVIQSWTLGENGEIFVLDMGEPVKIKDLADYLIRAYGYIPGKNIEIKITGSRPGEKLFEEIVLDKEKVIKTKHPKIFVVKKEEEIKSNEFLEQLKQLKLSIFKSQIDTQEILNKIKILVPNFRQL</sequence>
<proteinExistence type="inferred from homology"/>
<comment type="similarity">
    <text evidence="1">Belongs to the polysaccharide synthase family.</text>
</comment>
<dbReference type="Pfam" id="PF13727">
    <property type="entry name" value="CoA_binding_3"/>
    <property type="match status" value="1"/>
</dbReference>
<comment type="caution">
    <text evidence="3">The sequence shown here is derived from an EMBL/GenBank/DDBJ whole genome shotgun (WGS) entry which is preliminary data.</text>
</comment>
<dbReference type="Gene3D" id="3.40.50.720">
    <property type="entry name" value="NAD(P)-binding Rossmann-like Domain"/>
    <property type="match status" value="2"/>
</dbReference>
<name>A0A1G2DVY0_9BACT</name>
<evidence type="ECO:0000256" key="1">
    <source>
        <dbReference type="ARBA" id="ARBA00007430"/>
    </source>
</evidence>
<organism evidence="3 4">
    <name type="scientific">Candidatus Nealsonbacteria bacterium RBG_13_37_56</name>
    <dbReference type="NCBI Taxonomy" id="1801661"/>
    <lineage>
        <taxon>Bacteria</taxon>
        <taxon>Candidatus Nealsoniibacteriota</taxon>
    </lineage>
</organism>